<dbReference type="Proteomes" id="UP000821853">
    <property type="component" value="Chromosome 4"/>
</dbReference>
<dbReference type="PANTHER" id="PTHR11177">
    <property type="entry name" value="CHITINASE"/>
    <property type="match status" value="1"/>
</dbReference>
<dbReference type="InterPro" id="IPR001223">
    <property type="entry name" value="Glyco_hydro18_cat"/>
</dbReference>
<accession>A0A9J6GIQ7</accession>
<dbReference type="PANTHER" id="PTHR11177:SF317">
    <property type="entry name" value="CHITINASE 12-RELATED"/>
    <property type="match status" value="1"/>
</dbReference>
<dbReference type="VEuPathDB" id="VectorBase:HLOH_052790"/>
<keyword evidence="4" id="KW-1185">Reference proteome</keyword>
<dbReference type="EMBL" id="JABSTR010000006">
    <property type="protein sequence ID" value="KAH9374228.1"/>
    <property type="molecule type" value="Genomic_DNA"/>
</dbReference>
<evidence type="ECO:0000259" key="2">
    <source>
        <dbReference type="SMART" id="SM00636"/>
    </source>
</evidence>
<dbReference type="OMA" id="YWTSIND"/>
<sequence length="422" mass="47012">MNDSGTDSSSRIRRSRRAEDDESTLRYRLRNQNFCLVVFFIVVVITVACACTAIVAAVVEHFWTSINDADEPQGTAVAQGSVEGAKSVAVDIQRQSDDESGRAVFCFVNLSLASGSPYRFSMDNVSSILCDALVFVSVGLDPSQSGLRFRRPTEDAEALQSLVSLGTPAWACVGGEPSDSVHFRKVVRDKRSRLAFIHNAAAWTRRLGLVGLVLYWKYPTIECRSNYSTLVSTMRVIFERDAIRVSVIVPWQASKRRERLQCAHYIQPARLRRGGHPPDDDLSMVTDHQLSKTMLSVSCASVTFTMKRPWIKIVRAGMTALGPGQPFGYTNRSGLASYYEVTEALTRNASWHRQTHGFSRCTVAHSGDQWVGFEDSTSLRYKRSLVRKTSGLAVWDLPMDDFAGDFGPTWPLLREARDLVHG</sequence>
<dbReference type="SMART" id="SM00636">
    <property type="entry name" value="Glyco_18"/>
    <property type="match status" value="1"/>
</dbReference>
<dbReference type="GO" id="GO:0005576">
    <property type="term" value="C:extracellular region"/>
    <property type="evidence" value="ECO:0007669"/>
    <property type="project" value="TreeGrafter"/>
</dbReference>
<dbReference type="InterPro" id="IPR011583">
    <property type="entry name" value="Chitinase_II/V-like_cat"/>
</dbReference>
<name>A0A9J6GIQ7_HAELO</name>
<keyword evidence="1" id="KW-0812">Transmembrane</keyword>
<evidence type="ECO:0000313" key="4">
    <source>
        <dbReference type="Proteomes" id="UP000821853"/>
    </source>
</evidence>
<feature type="domain" description="Chitinase II/V-like catalytic" evidence="2">
    <location>
        <begin position="102"/>
        <end position="400"/>
    </location>
</feature>
<dbReference type="InterPro" id="IPR050314">
    <property type="entry name" value="Glycosyl_Hydrlase_18"/>
</dbReference>
<dbReference type="InterPro" id="IPR017853">
    <property type="entry name" value="GH"/>
</dbReference>
<organism evidence="3 4">
    <name type="scientific">Haemaphysalis longicornis</name>
    <name type="common">Bush tick</name>
    <dbReference type="NCBI Taxonomy" id="44386"/>
    <lineage>
        <taxon>Eukaryota</taxon>
        <taxon>Metazoa</taxon>
        <taxon>Ecdysozoa</taxon>
        <taxon>Arthropoda</taxon>
        <taxon>Chelicerata</taxon>
        <taxon>Arachnida</taxon>
        <taxon>Acari</taxon>
        <taxon>Parasitiformes</taxon>
        <taxon>Ixodida</taxon>
        <taxon>Ixodoidea</taxon>
        <taxon>Ixodidae</taxon>
        <taxon>Haemaphysalinae</taxon>
        <taxon>Haemaphysalis</taxon>
    </lineage>
</organism>
<dbReference type="InterPro" id="IPR029070">
    <property type="entry name" value="Chitinase_insertion_sf"/>
</dbReference>
<dbReference type="GO" id="GO:0005975">
    <property type="term" value="P:carbohydrate metabolic process"/>
    <property type="evidence" value="ECO:0007669"/>
    <property type="project" value="InterPro"/>
</dbReference>
<proteinExistence type="predicted"/>
<keyword evidence="1" id="KW-0472">Membrane</keyword>
<dbReference type="GO" id="GO:0008061">
    <property type="term" value="F:chitin binding"/>
    <property type="evidence" value="ECO:0007669"/>
    <property type="project" value="InterPro"/>
</dbReference>
<dbReference type="GO" id="GO:0006032">
    <property type="term" value="P:chitin catabolic process"/>
    <property type="evidence" value="ECO:0007669"/>
    <property type="project" value="TreeGrafter"/>
</dbReference>
<evidence type="ECO:0000313" key="3">
    <source>
        <dbReference type="EMBL" id="KAH9374228.1"/>
    </source>
</evidence>
<protein>
    <recommendedName>
        <fullName evidence="2">Chitinase II/V-like catalytic domain-containing protein</fullName>
    </recommendedName>
</protein>
<comment type="caution">
    <text evidence="3">The sequence shown here is derived from an EMBL/GenBank/DDBJ whole genome shotgun (WGS) entry which is preliminary data.</text>
</comment>
<dbReference type="Pfam" id="PF00704">
    <property type="entry name" value="Glyco_hydro_18"/>
    <property type="match status" value="1"/>
</dbReference>
<evidence type="ECO:0000256" key="1">
    <source>
        <dbReference type="SAM" id="Phobius"/>
    </source>
</evidence>
<dbReference type="OrthoDB" id="6485399at2759"/>
<keyword evidence="1" id="KW-1133">Transmembrane helix</keyword>
<dbReference type="SUPFAM" id="SSF51445">
    <property type="entry name" value="(Trans)glycosidases"/>
    <property type="match status" value="1"/>
</dbReference>
<dbReference type="SUPFAM" id="SSF54556">
    <property type="entry name" value="Chitinase insertion domain"/>
    <property type="match status" value="1"/>
</dbReference>
<feature type="transmembrane region" description="Helical" evidence="1">
    <location>
        <begin position="34"/>
        <end position="59"/>
    </location>
</feature>
<dbReference type="AlphaFoldDB" id="A0A9J6GIQ7"/>
<reference evidence="3 4" key="1">
    <citation type="journal article" date="2020" name="Cell">
        <title>Large-Scale Comparative Analyses of Tick Genomes Elucidate Their Genetic Diversity and Vector Capacities.</title>
        <authorList>
            <consortium name="Tick Genome and Microbiome Consortium (TIGMIC)"/>
            <person name="Jia N."/>
            <person name="Wang J."/>
            <person name="Shi W."/>
            <person name="Du L."/>
            <person name="Sun Y."/>
            <person name="Zhan W."/>
            <person name="Jiang J.F."/>
            <person name="Wang Q."/>
            <person name="Zhang B."/>
            <person name="Ji P."/>
            <person name="Bell-Sakyi L."/>
            <person name="Cui X.M."/>
            <person name="Yuan T.T."/>
            <person name="Jiang B.G."/>
            <person name="Yang W.F."/>
            <person name="Lam T.T."/>
            <person name="Chang Q.C."/>
            <person name="Ding S.J."/>
            <person name="Wang X.J."/>
            <person name="Zhu J.G."/>
            <person name="Ruan X.D."/>
            <person name="Zhao L."/>
            <person name="Wei J.T."/>
            <person name="Ye R.Z."/>
            <person name="Que T.C."/>
            <person name="Du C.H."/>
            <person name="Zhou Y.H."/>
            <person name="Cheng J.X."/>
            <person name="Dai P.F."/>
            <person name="Guo W.B."/>
            <person name="Han X.H."/>
            <person name="Huang E.J."/>
            <person name="Li L.F."/>
            <person name="Wei W."/>
            <person name="Gao Y.C."/>
            <person name="Liu J.Z."/>
            <person name="Shao H.Z."/>
            <person name="Wang X."/>
            <person name="Wang C.C."/>
            <person name="Yang T.C."/>
            <person name="Huo Q.B."/>
            <person name="Li W."/>
            <person name="Chen H.Y."/>
            <person name="Chen S.E."/>
            <person name="Zhou L.G."/>
            <person name="Ni X.B."/>
            <person name="Tian J.H."/>
            <person name="Sheng Y."/>
            <person name="Liu T."/>
            <person name="Pan Y.S."/>
            <person name="Xia L.Y."/>
            <person name="Li J."/>
            <person name="Zhao F."/>
            <person name="Cao W.C."/>
        </authorList>
    </citation>
    <scope>NUCLEOTIDE SEQUENCE [LARGE SCALE GENOMIC DNA]</scope>
    <source>
        <strain evidence="3">HaeL-2018</strain>
    </source>
</reference>
<dbReference type="Gene3D" id="3.20.20.80">
    <property type="entry name" value="Glycosidases"/>
    <property type="match status" value="2"/>
</dbReference>
<dbReference type="Gene3D" id="3.10.50.10">
    <property type="match status" value="1"/>
</dbReference>
<dbReference type="GO" id="GO:0004568">
    <property type="term" value="F:chitinase activity"/>
    <property type="evidence" value="ECO:0007669"/>
    <property type="project" value="TreeGrafter"/>
</dbReference>
<gene>
    <name evidence="3" type="ORF">HPB48_013713</name>
</gene>